<evidence type="ECO:0000256" key="2">
    <source>
        <dbReference type="ARBA" id="ARBA00022670"/>
    </source>
</evidence>
<evidence type="ECO:0000256" key="1">
    <source>
        <dbReference type="ARBA" id="ARBA00009179"/>
    </source>
</evidence>
<keyword evidence="4 5" id="KW-0720">Serine protease</keyword>
<evidence type="ECO:0000259" key="6">
    <source>
        <dbReference type="PROSITE" id="PS50106"/>
    </source>
</evidence>
<proteinExistence type="inferred from homology"/>
<dbReference type="CDD" id="cd07560">
    <property type="entry name" value="Peptidase_S41_CPP"/>
    <property type="match status" value="1"/>
</dbReference>
<dbReference type="Gene3D" id="2.30.42.10">
    <property type="match status" value="1"/>
</dbReference>
<dbReference type="NCBIfam" id="TIGR00225">
    <property type="entry name" value="prc"/>
    <property type="match status" value="1"/>
</dbReference>
<dbReference type="Pfam" id="PF17820">
    <property type="entry name" value="PDZ_6"/>
    <property type="match status" value="1"/>
</dbReference>
<evidence type="ECO:0000313" key="7">
    <source>
        <dbReference type="EMBL" id="OGM09991.1"/>
    </source>
</evidence>
<dbReference type="AlphaFoldDB" id="A0A1F7X4T3"/>
<dbReference type="InterPro" id="IPR041489">
    <property type="entry name" value="PDZ_6"/>
</dbReference>
<accession>A0A1F7X4T3</accession>
<protein>
    <recommendedName>
        <fullName evidence="6">PDZ domain-containing protein</fullName>
    </recommendedName>
</protein>
<dbReference type="SUPFAM" id="SSF52096">
    <property type="entry name" value="ClpP/crotonase"/>
    <property type="match status" value="1"/>
</dbReference>
<dbReference type="GO" id="GO:0007165">
    <property type="term" value="P:signal transduction"/>
    <property type="evidence" value="ECO:0007669"/>
    <property type="project" value="TreeGrafter"/>
</dbReference>
<dbReference type="PANTHER" id="PTHR32060:SF30">
    <property type="entry name" value="CARBOXY-TERMINAL PROCESSING PROTEASE CTPA"/>
    <property type="match status" value="1"/>
</dbReference>
<dbReference type="InterPro" id="IPR029045">
    <property type="entry name" value="ClpP/crotonase-like_dom_sf"/>
</dbReference>
<sequence>MKPSFLPRINFVKARKIILFVFIAALLFGGGYFLGSSGFKANLNKFPKVTISRETPPDKGNLDFSLFWRVWDSLSAKYYDKTKINPGKMVYGAISGMVSAIGDPYTVFLPPEKNKVIQEDLGGSFEGVGIQIGYRGTQLAVIAPLADSPAEKAGVKAGDFIIGIKDAADGADTGTDGMSLADAISLIRGKAGTKVTLTLLRDGSVEPIVVELTREKMDVPSLILSYSGEGGSIAHIRLLKFGGETDTEWTKTVREIIKKDNVKGVVLDLRNNPGGYLQGAVDIASEFLKNGSVAVIEEKGDGSKNEFKVQKLGLLLNMPTVVLINGGSASASEILAGALRDIRKISLVGEKSFGKGTIQEPEELGGGAGIHITIARWLTPNGTWVNGKGLEPDVKIEDDTKTAEDEQLQKAIELLQ</sequence>
<dbReference type="InterPro" id="IPR036034">
    <property type="entry name" value="PDZ_sf"/>
</dbReference>
<dbReference type="SUPFAM" id="SSF50156">
    <property type="entry name" value="PDZ domain-like"/>
    <property type="match status" value="1"/>
</dbReference>
<comment type="caution">
    <text evidence="7">The sequence shown here is derived from an EMBL/GenBank/DDBJ whole genome shotgun (WGS) entry which is preliminary data.</text>
</comment>
<dbReference type="InterPro" id="IPR005151">
    <property type="entry name" value="Tail-specific_protease"/>
</dbReference>
<gene>
    <name evidence="7" type="ORF">A2Y68_01020</name>
</gene>
<comment type="similarity">
    <text evidence="1 5">Belongs to the peptidase S41A family.</text>
</comment>
<dbReference type="EMBL" id="MGFR01000002">
    <property type="protein sequence ID" value="OGM09991.1"/>
    <property type="molecule type" value="Genomic_DNA"/>
</dbReference>
<dbReference type="CDD" id="cd06782">
    <property type="entry name" value="cpPDZ_CPP-like"/>
    <property type="match status" value="1"/>
</dbReference>
<dbReference type="Pfam" id="PF03572">
    <property type="entry name" value="Peptidase_S41"/>
    <property type="match status" value="1"/>
</dbReference>
<dbReference type="GO" id="GO:0006508">
    <property type="term" value="P:proteolysis"/>
    <property type="evidence" value="ECO:0007669"/>
    <property type="project" value="UniProtKB-KW"/>
</dbReference>
<reference evidence="7 8" key="1">
    <citation type="journal article" date="2016" name="Nat. Commun.">
        <title>Thousands of microbial genomes shed light on interconnected biogeochemical processes in an aquifer system.</title>
        <authorList>
            <person name="Anantharaman K."/>
            <person name="Brown C.T."/>
            <person name="Hug L.A."/>
            <person name="Sharon I."/>
            <person name="Castelle C.J."/>
            <person name="Probst A.J."/>
            <person name="Thomas B.C."/>
            <person name="Singh A."/>
            <person name="Wilkins M.J."/>
            <person name="Karaoz U."/>
            <person name="Brodie E.L."/>
            <person name="Williams K.H."/>
            <person name="Hubbard S.S."/>
            <person name="Banfield J.F."/>
        </authorList>
    </citation>
    <scope>NUCLEOTIDE SEQUENCE [LARGE SCALE GENOMIC DNA]</scope>
</reference>
<feature type="domain" description="PDZ" evidence="6">
    <location>
        <begin position="114"/>
        <end position="188"/>
    </location>
</feature>
<keyword evidence="3 5" id="KW-0378">Hydrolase</keyword>
<dbReference type="PROSITE" id="PS50106">
    <property type="entry name" value="PDZ"/>
    <property type="match status" value="1"/>
</dbReference>
<evidence type="ECO:0000256" key="3">
    <source>
        <dbReference type="ARBA" id="ARBA00022801"/>
    </source>
</evidence>
<dbReference type="PANTHER" id="PTHR32060">
    <property type="entry name" value="TAIL-SPECIFIC PROTEASE"/>
    <property type="match status" value="1"/>
</dbReference>
<dbReference type="Proteomes" id="UP000176778">
    <property type="component" value="Unassembled WGS sequence"/>
</dbReference>
<evidence type="ECO:0000256" key="4">
    <source>
        <dbReference type="ARBA" id="ARBA00022825"/>
    </source>
</evidence>
<dbReference type="InterPro" id="IPR004447">
    <property type="entry name" value="Peptidase_S41A"/>
</dbReference>
<name>A0A1F7X4T3_9BACT</name>
<dbReference type="Gene3D" id="3.30.750.44">
    <property type="match status" value="1"/>
</dbReference>
<evidence type="ECO:0000313" key="8">
    <source>
        <dbReference type="Proteomes" id="UP000176778"/>
    </source>
</evidence>
<organism evidence="7 8">
    <name type="scientific">Candidatus Woesebacteria bacterium RBG_13_46_13</name>
    <dbReference type="NCBI Taxonomy" id="1802479"/>
    <lineage>
        <taxon>Bacteria</taxon>
        <taxon>Candidatus Woeseibacteriota</taxon>
    </lineage>
</organism>
<dbReference type="GO" id="GO:0004175">
    <property type="term" value="F:endopeptidase activity"/>
    <property type="evidence" value="ECO:0007669"/>
    <property type="project" value="TreeGrafter"/>
</dbReference>
<dbReference type="STRING" id="1802479.A2Y68_01020"/>
<dbReference type="GO" id="GO:0030288">
    <property type="term" value="C:outer membrane-bounded periplasmic space"/>
    <property type="evidence" value="ECO:0007669"/>
    <property type="project" value="TreeGrafter"/>
</dbReference>
<dbReference type="SMART" id="SM00228">
    <property type="entry name" value="PDZ"/>
    <property type="match status" value="1"/>
</dbReference>
<dbReference type="InterPro" id="IPR001478">
    <property type="entry name" value="PDZ"/>
</dbReference>
<keyword evidence="2 5" id="KW-0645">Protease</keyword>
<dbReference type="Gene3D" id="3.90.226.10">
    <property type="entry name" value="2-enoyl-CoA Hydratase, Chain A, domain 1"/>
    <property type="match status" value="1"/>
</dbReference>
<dbReference type="SMART" id="SM00245">
    <property type="entry name" value="TSPc"/>
    <property type="match status" value="1"/>
</dbReference>
<dbReference type="GO" id="GO:0008236">
    <property type="term" value="F:serine-type peptidase activity"/>
    <property type="evidence" value="ECO:0007669"/>
    <property type="project" value="UniProtKB-KW"/>
</dbReference>
<evidence type="ECO:0000256" key="5">
    <source>
        <dbReference type="RuleBase" id="RU004404"/>
    </source>
</evidence>